<dbReference type="EMBL" id="BK014725">
    <property type="protein sequence ID" value="DAD55470.1"/>
    <property type="molecule type" value="Genomic_DNA"/>
</dbReference>
<protein>
    <submittedName>
        <fullName evidence="1">Uncharacterized protein</fullName>
    </submittedName>
</protein>
<evidence type="ECO:0000313" key="1">
    <source>
        <dbReference type="EMBL" id="DAD55470.1"/>
    </source>
</evidence>
<accession>A0A8D9PE23</accession>
<proteinExistence type="predicted"/>
<organism evidence="1">
    <name type="scientific">Myoviridae sp. ctjz83</name>
    <dbReference type="NCBI Taxonomy" id="2826083"/>
    <lineage>
        <taxon>Viruses</taxon>
        <taxon>Duplodnaviria</taxon>
        <taxon>Heunggongvirae</taxon>
        <taxon>Uroviricota</taxon>
        <taxon>Caudoviricetes</taxon>
    </lineage>
</organism>
<reference evidence="1" key="1">
    <citation type="journal article" date="2021" name="Proc. Natl. Acad. Sci. U.S.A.">
        <title>A Catalog of Tens of Thousands of Viruses from Human Metagenomes Reveals Hidden Associations with Chronic Diseases.</title>
        <authorList>
            <person name="Tisza M.J."/>
            <person name="Buck C.B."/>
        </authorList>
    </citation>
    <scope>NUCLEOTIDE SEQUENCE</scope>
    <source>
        <strain evidence="1">Ctjz83</strain>
    </source>
</reference>
<name>A0A8D9PE23_9CAUD</name>
<sequence length="79" mass="8916">MAKEIKNPDMVGEIVEKATGEELAKGKKVRIRLPKDKLNKEDVVVPVCINGYTYQIKRGEWVDVPEEVARILEEAGYMG</sequence>